<dbReference type="PROSITE" id="PS50004">
    <property type="entry name" value="C2"/>
    <property type="match status" value="1"/>
</dbReference>
<accession>A0ABR4DKZ2</accession>
<evidence type="ECO:0000256" key="2">
    <source>
        <dbReference type="ARBA" id="ARBA00022989"/>
    </source>
</evidence>
<name>A0ABR4DKZ2_9PEZI</name>
<keyword evidence="2" id="KW-1133">Transmembrane helix</keyword>
<proteinExistence type="predicted"/>
<dbReference type="Pfam" id="PF17047">
    <property type="entry name" value="SMP_LBD"/>
    <property type="match status" value="1"/>
</dbReference>
<evidence type="ECO:0000259" key="3">
    <source>
        <dbReference type="PROSITE" id="PS50004"/>
    </source>
</evidence>
<comment type="caution">
    <text evidence="4">The sequence shown here is derived from an EMBL/GenBank/DDBJ whole genome shotgun (WGS) entry which is preliminary data.</text>
</comment>
<dbReference type="InterPro" id="IPR035892">
    <property type="entry name" value="C2_domain_sf"/>
</dbReference>
<dbReference type="CDD" id="cd00030">
    <property type="entry name" value="C2"/>
    <property type="match status" value="1"/>
</dbReference>
<organism evidence="4 5">
    <name type="scientific">Remersonia thermophila</name>
    <dbReference type="NCBI Taxonomy" id="72144"/>
    <lineage>
        <taxon>Eukaryota</taxon>
        <taxon>Fungi</taxon>
        <taxon>Dikarya</taxon>
        <taxon>Ascomycota</taxon>
        <taxon>Pezizomycotina</taxon>
        <taxon>Sordariomycetes</taxon>
        <taxon>Sordariomycetidae</taxon>
        <taxon>Sordariales</taxon>
        <taxon>Sordariales incertae sedis</taxon>
        <taxon>Remersonia</taxon>
    </lineage>
</organism>
<dbReference type="EMBL" id="JAZGUE010000001">
    <property type="protein sequence ID" value="KAL2270694.1"/>
    <property type="molecule type" value="Genomic_DNA"/>
</dbReference>
<evidence type="ECO:0000313" key="4">
    <source>
        <dbReference type="EMBL" id="KAL2270694.1"/>
    </source>
</evidence>
<evidence type="ECO:0000256" key="1">
    <source>
        <dbReference type="ARBA" id="ARBA00022692"/>
    </source>
</evidence>
<dbReference type="PANTHER" id="PTHR45761:SF1">
    <property type="entry name" value="EXTENDED SYNAPTOTAGMIN-LIKE PROTEIN 2, ISOFORM C"/>
    <property type="match status" value="1"/>
</dbReference>
<keyword evidence="2" id="KW-0472">Membrane</keyword>
<keyword evidence="1" id="KW-0812">Transmembrane</keyword>
<dbReference type="InterPro" id="IPR000008">
    <property type="entry name" value="C2_dom"/>
</dbReference>
<feature type="domain" description="C2" evidence="3">
    <location>
        <begin position="194"/>
        <end position="324"/>
    </location>
</feature>
<dbReference type="Proteomes" id="UP001600064">
    <property type="component" value="Unassembled WGS sequence"/>
</dbReference>
<sequence length="489" mass="52859">MDLSSVAQALSSANGPQDPGFLNDIVKLLWPNIRVASGKMIKDIVEPMFAQLLPAPLDTLRFEKIDLGATPMHFGKILVTPTTAGGGIKLDLDVEWDGECDIELNAKMMPKIGVEHIKLSGRLEILLCPLTDTIPLIGAAQAAFINPPYLKFTYTDAAHVANLSFIDKNIRKIVLSIMSSMAVLPNRFLIKLDPTADIFRAYQYPIGVLRLTVQSGAELGKSSEGKNFLKRLVHDEPDCYAKVRVGAGPDELSAKKSEWWQTRTIDNSRHPEWNETRDFIVSDLDQEIIVDVNDEDKANSDDDIGVASITVRALLAEQDGRKELSLTHKEEPTSGKVTVAGQLLRFVADAKSLTASAAEGQLLGQLTVLVAAARGVRGASREETKPSVRVTWGDAATFRTAIKTDAPGVDIENPSWDQAFRVPLLGGGPALADSAPVRIALLDGETEKGAVEVPLSEVLGATDLTLEKWFDVGSGAKVRAAVVLRGLQA</sequence>
<dbReference type="GeneID" id="98127861"/>
<dbReference type="SMART" id="SM00239">
    <property type="entry name" value="C2"/>
    <property type="match status" value="2"/>
</dbReference>
<dbReference type="PANTHER" id="PTHR45761">
    <property type="entry name" value="EXTENDED SYNAPTOTAGMIN-LIKE PROTEIN 2, ISOFORM C"/>
    <property type="match status" value="1"/>
</dbReference>
<dbReference type="SUPFAM" id="SSF49562">
    <property type="entry name" value="C2 domain (Calcium/lipid-binding domain, CaLB)"/>
    <property type="match status" value="2"/>
</dbReference>
<dbReference type="CDD" id="cd21670">
    <property type="entry name" value="SMP_ESyt"/>
    <property type="match status" value="1"/>
</dbReference>
<dbReference type="Gene3D" id="2.60.40.150">
    <property type="entry name" value="C2 domain"/>
    <property type="match status" value="2"/>
</dbReference>
<gene>
    <name evidence="4" type="ORF">VTJ83DRAFT_65</name>
</gene>
<dbReference type="InterPro" id="IPR039010">
    <property type="entry name" value="Synaptotagmin_SMP"/>
</dbReference>
<keyword evidence="5" id="KW-1185">Reference proteome</keyword>
<evidence type="ECO:0000313" key="5">
    <source>
        <dbReference type="Proteomes" id="UP001600064"/>
    </source>
</evidence>
<reference evidence="4 5" key="1">
    <citation type="journal article" date="2024" name="Commun. Biol.">
        <title>Comparative genomic analysis of thermophilic fungi reveals convergent evolutionary adaptations and gene losses.</title>
        <authorList>
            <person name="Steindorff A.S."/>
            <person name="Aguilar-Pontes M.V."/>
            <person name="Robinson A.J."/>
            <person name="Andreopoulos B."/>
            <person name="LaButti K."/>
            <person name="Kuo A."/>
            <person name="Mondo S."/>
            <person name="Riley R."/>
            <person name="Otillar R."/>
            <person name="Haridas S."/>
            <person name="Lipzen A."/>
            <person name="Grimwood J."/>
            <person name="Schmutz J."/>
            <person name="Clum A."/>
            <person name="Reid I.D."/>
            <person name="Moisan M.C."/>
            <person name="Butler G."/>
            <person name="Nguyen T.T.M."/>
            <person name="Dewar K."/>
            <person name="Conant G."/>
            <person name="Drula E."/>
            <person name="Henrissat B."/>
            <person name="Hansel C."/>
            <person name="Singer S."/>
            <person name="Hutchinson M.I."/>
            <person name="de Vries R.P."/>
            <person name="Natvig D.O."/>
            <person name="Powell A.J."/>
            <person name="Tsang A."/>
            <person name="Grigoriev I.V."/>
        </authorList>
    </citation>
    <scope>NUCLEOTIDE SEQUENCE [LARGE SCALE GENOMIC DNA]</scope>
    <source>
        <strain evidence="4 5">ATCC 22073</strain>
    </source>
</reference>
<dbReference type="InterPro" id="IPR051634">
    <property type="entry name" value="Extended_Synaptotagmin"/>
</dbReference>
<protein>
    <recommendedName>
        <fullName evidence="3">C2 domain-containing protein</fullName>
    </recommendedName>
</protein>
<dbReference type="Pfam" id="PF00168">
    <property type="entry name" value="C2"/>
    <property type="match status" value="2"/>
</dbReference>
<dbReference type="RefSeq" id="XP_070869418.1">
    <property type="nucleotide sequence ID" value="XM_071013217.1"/>
</dbReference>